<keyword evidence="1" id="KW-1185">Reference proteome</keyword>
<evidence type="ECO:0000313" key="1">
    <source>
        <dbReference type="Proteomes" id="UP000887574"/>
    </source>
</evidence>
<reference evidence="2" key="1">
    <citation type="submission" date="2022-11" db="UniProtKB">
        <authorList>
            <consortium name="WormBaseParasite"/>
        </authorList>
    </citation>
    <scope>IDENTIFICATION</scope>
</reference>
<dbReference type="InterPro" id="IPR010558">
    <property type="entry name" value="Ly-6-related"/>
</dbReference>
<accession>A0A915ENJ9</accession>
<proteinExistence type="predicted"/>
<dbReference type="GO" id="GO:0043025">
    <property type="term" value="C:neuronal cell body"/>
    <property type="evidence" value="ECO:0007669"/>
    <property type="project" value="TreeGrafter"/>
</dbReference>
<dbReference type="Proteomes" id="UP000887574">
    <property type="component" value="Unplaced"/>
</dbReference>
<dbReference type="PANTHER" id="PTHR34722">
    <property type="entry name" value="HOMOLOG OF ODR-2 (TWO)-RELATED"/>
    <property type="match status" value="1"/>
</dbReference>
<dbReference type="GO" id="GO:0042048">
    <property type="term" value="P:olfactory behavior"/>
    <property type="evidence" value="ECO:0007669"/>
    <property type="project" value="TreeGrafter"/>
</dbReference>
<dbReference type="Pfam" id="PF06579">
    <property type="entry name" value="Ly-6_related"/>
    <property type="match status" value="1"/>
</dbReference>
<protein>
    <submittedName>
        <fullName evidence="2">Uncharacterized protein</fullName>
    </submittedName>
</protein>
<dbReference type="AlphaFoldDB" id="A0A915ENJ9"/>
<sequence>MLILLLRHSSSTCKVCGGSTAAAIRNSSCSRSNELRVMEAANAPLIQTHPPRMNRCYSCMSPVYEQFFREEHSHLSKFFYEPRNFTSQCDEPMDPQGMGVVPCRAICLTDLGRKTGKLLTMRGCATSLSRFGFYNRTIAMFDQYDMCREVLANELFKYDTDSQPLQVCSCLGDRCNTAAKCHFLNIFIYI</sequence>
<name>A0A915ENJ9_9BILA</name>
<dbReference type="WBParaSite" id="jg7778">
    <property type="protein sequence ID" value="jg7778"/>
    <property type="gene ID" value="jg7778"/>
</dbReference>
<evidence type="ECO:0000313" key="2">
    <source>
        <dbReference type="WBParaSite" id="jg7778"/>
    </source>
</evidence>
<dbReference type="GO" id="GO:1990834">
    <property type="term" value="P:response to odorant"/>
    <property type="evidence" value="ECO:0007669"/>
    <property type="project" value="TreeGrafter"/>
</dbReference>
<dbReference type="GO" id="GO:0030424">
    <property type="term" value="C:axon"/>
    <property type="evidence" value="ECO:0007669"/>
    <property type="project" value="TreeGrafter"/>
</dbReference>
<dbReference type="PANTHER" id="PTHR34722:SF8">
    <property type="entry name" value="HOMOLOG OF ODR-2 (TWO)"/>
    <property type="match status" value="1"/>
</dbReference>
<organism evidence="1 2">
    <name type="scientific">Ditylenchus dipsaci</name>
    <dbReference type="NCBI Taxonomy" id="166011"/>
    <lineage>
        <taxon>Eukaryota</taxon>
        <taxon>Metazoa</taxon>
        <taxon>Ecdysozoa</taxon>
        <taxon>Nematoda</taxon>
        <taxon>Chromadorea</taxon>
        <taxon>Rhabditida</taxon>
        <taxon>Tylenchina</taxon>
        <taxon>Tylenchomorpha</taxon>
        <taxon>Sphaerularioidea</taxon>
        <taxon>Anguinidae</taxon>
        <taxon>Anguininae</taxon>
        <taxon>Ditylenchus</taxon>
    </lineage>
</organism>